<feature type="domain" description="AIG1-type G" evidence="4">
    <location>
        <begin position="245"/>
        <end position="444"/>
    </location>
</feature>
<dbReference type="PANTHER" id="PTHR10903">
    <property type="entry name" value="GTPASE, IMAP FAMILY MEMBER-RELATED"/>
    <property type="match status" value="1"/>
</dbReference>
<name>A0A3B4DPH3_PYGNA</name>
<dbReference type="GeneID" id="108426344"/>
<dbReference type="InterPro" id="IPR006703">
    <property type="entry name" value="G_AIG1"/>
</dbReference>
<dbReference type="Pfam" id="PF04548">
    <property type="entry name" value="AIG1"/>
    <property type="match status" value="3"/>
</dbReference>
<dbReference type="Ensembl" id="ENSPNAT00000008687.2">
    <property type="protein sequence ID" value="ENSPNAP00000025011.2"/>
    <property type="gene ID" value="ENSPNAG00000009870.2"/>
</dbReference>
<dbReference type="InterPro" id="IPR027417">
    <property type="entry name" value="P-loop_NTPase"/>
</dbReference>
<accession>A0A3B4DPH3</accession>
<keyword evidence="3" id="KW-0342">GTP-binding</keyword>
<dbReference type="PROSITE" id="PS51720">
    <property type="entry name" value="G_AIG1"/>
    <property type="match status" value="3"/>
</dbReference>
<reference evidence="5" key="2">
    <citation type="submission" date="2025-08" db="UniProtKB">
        <authorList>
            <consortium name="Ensembl"/>
        </authorList>
    </citation>
    <scope>IDENTIFICATION</scope>
</reference>
<dbReference type="GO" id="GO:0005525">
    <property type="term" value="F:GTP binding"/>
    <property type="evidence" value="ECO:0007669"/>
    <property type="project" value="UniProtKB-KW"/>
</dbReference>
<evidence type="ECO:0000256" key="1">
    <source>
        <dbReference type="ARBA" id="ARBA00008535"/>
    </source>
</evidence>
<dbReference type="STRING" id="42514.ENSPNAP00000025011"/>
<dbReference type="SUPFAM" id="SSF52540">
    <property type="entry name" value="P-loop containing nucleoside triphosphate hydrolases"/>
    <property type="match status" value="3"/>
</dbReference>
<dbReference type="GeneTree" id="ENSGT00940000162556"/>
<reference evidence="5 6" key="1">
    <citation type="submission" date="2020-10" db="EMBL/GenBank/DDBJ databases">
        <title>Pygocentrus nattereri (red-bellied piranha) genome, fPygNat1, primary haplotype.</title>
        <authorList>
            <person name="Myers G."/>
            <person name="Meyer A."/>
            <person name="Karagic N."/>
            <person name="Pippel M."/>
            <person name="Winkler S."/>
            <person name="Tracey A."/>
            <person name="Wood J."/>
            <person name="Formenti G."/>
            <person name="Howe K."/>
            <person name="Fedrigo O."/>
            <person name="Jarvis E.D."/>
        </authorList>
    </citation>
    <scope>NUCLEOTIDE SEQUENCE [LARGE SCALE GENOMIC DNA]</scope>
</reference>
<evidence type="ECO:0000313" key="6">
    <source>
        <dbReference type="Proteomes" id="UP001501920"/>
    </source>
</evidence>
<dbReference type="AlphaFoldDB" id="A0A3B4DPH3"/>
<dbReference type="FunFam" id="3.40.50.300:FF:001809">
    <property type="entry name" value="Si:ch1073-365p7.2"/>
    <property type="match status" value="3"/>
</dbReference>
<sequence length="719" mass="82175">MAMCASPFGVQSISEFRIVLLGNRGAGKTSLANTILSRPTTSPKRTAQCVKIHGVAAGRLVTVVDTPGWWKNFLANETPEFQKQELLLSAAHCPPGPHIVLLVIRVDTLYKEKHRRSAQEHLELLRKDVWRHTIVVFTYNDHLQDQTVEKFIGCEGETFLQWLVDKCGDRYHILNIESYNRSQVKELMEKIEEVVAINGGCHFEMDRKHLYEVKEMRKKAEERADKRRKVVQEQRGVHEGLNCSLSNVRMVLLGYRRAGKSSAKNIIFGKENFDSKRTAQCVKTQDEVAGKLVTVMDTPGWWRTLPERDTPELDKQEILLSMSLCPPGPHAVLLALRSDIAFTEEVRKSVEEHMDLLGKRVWDHTILLFSHGDLLGDITIEQHIESEGIDLKLLVAKCRNRYHVLDSKNLVDAAQVTQLLEKVEEMVAQNGGCHYEMDQRTYKELGRKWRLVEKKAKMRRKMKKRSGMMSSKKGAGHRLAELSLVLLGYGEAGKTSTGNTILGTAEFGWKRTSQCVKRHGEVAGRFLTVVDTPGWWKHLPIEHTPPLNKQEMAQSVSLTSSGPLAFLLVLRLDSSFQEDEKRAVKDHLKLFGRRVWDQTVVLFTCGDWLGDRSIELHIESEGEALKWLLQKCGNRFHVFSNKNRRSSTQVTELLEKIEEMVAENRTCHLREMWDLKEVTEMKRLDGAGTNERKTKTQEDLDDESDLDDDVFLTVTEGFF</sequence>
<dbReference type="OMA" id="CHFEMDR"/>
<evidence type="ECO:0000259" key="4">
    <source>
        <dbReference type="PROSITE" id="PS51720"/>
    </source>
</evidence>
<keyword evidence="6" id="KW-1185">Reference proteome</keyword>
<feature type="domain" description="AIG1-type G" evidence="4">
    <location>
        <begin position="479"/>
        <end position="677"/>
    </location>
</feature>
<protein>
    <recommendedName>
        <fullName evidence="4">AIG1-type G domain-containing protein</fullName>
    </recommendedName>
</protein>
<evidence type="ECO:0000313" key="5">
    <source>
        <dbReference type="Ensembl" id="ENSPNAP00000025011.2"/>
    </source>
</evidence>
<dbReference type="Gene3D" id="3.40.50.300">
    <property type="entry name" value="P-loop containing nucleotide triphosphate hydrolases"/>
    <property type="match status" value="3"/>
</dbReference>
<keyword evidence="2" id="KW-0547">Nucleotide-binding</keyword>
<dbReference type="PANTHER" id="PTHR10903:SF107">
    <property type="entry name" value="GTPASE IMAP FAMILY MEMBER 4-LIKE-RELATED"/>
    <property type="match status" value="1"/>
</dbReference>
<comment type="similarity">
    <text evidence="1">Belongs to the TRAFAC class TrmE-Era-EngA-EngB-Septin-like GTPase superfamily. AIG1/Toc34/Toc159-like paraseptin GTPase family. IAN subfamily.</text>
</comment>
<dbReference type="InterPro" id="IPR045058">
    <property type="entry name" value="GIMA/IAN/Toc"/>
</dbReference>
<organism evidence="5 6">
    <name type="scientific">Pygocentrus nattereri</name>
    <name type="common">Red-bellied piranha</name>
    <dbReference type="NCBI Taxonomy" id="42514"/>
    <lineage>
        <taxon>Eukaryota</taxon>
        <taxon>Metazoa</taxon>
        <taxon>Chordata</taxon>
        <taxon>Craniata</taxon>
        <taxon>Vertebrata</taxon>
        <taxon>Euteleostomi</taxon>
        <taxon>Actinopterygii</taxon>
        <taxon>Neopterygii</taxon>
        <taxon>Teleostei</taxon>
        <taxon>Ostariophysi</taxon>
        <taxon>Characiformes</taxon>
        <taxon>Characoidei</taxon>
        <taxon>Pygocentrus</taxon>
    </lineage>
</organism>
<evidence type="ECO:0000256" key="3">
    <source>
        <dbReference type="ARBA" id="ARBA00023134"/>
    </source>
</evidence>
<feature type="domain" description="AIG1-type G" evidence="4">
    <location>
        <begin position="13"/>
        <end position="212"/>
    </location>
</feature>
<evidence type="ECO:0000256" key="2">
    <source>
        <dbReference type="ARBA" id="ARBA00022741"/>
    </source>
</evidence>
<proteinExistence type="inferred from homology"/>
<reference evidence="5" key="3">
    <citation type="submission" date="2025-09" db="UniProtKB">
        <authorList>
            <consortium name="Ensembl"/>
        </authorList>
    </citation>
    <scope>IDENTIFICATION</scope>
</reference>
<dbReference type="Proteomes" id="UP001501920">
    <property type="component" value="Chromosome 24"/>
</dbReference>
<dbReference type="RefSeq" id="XP_017551246.2">
    <property type="nucleotide sequence ID" value="XM_017695757.2"/>
</dbReference>